<dbReference type="InterPro" id="IPR009081">
    <property type="entry name" value="PP-bd_ACP"/>
</dbReference>
<dbReference type="InterPro" id="IPR020806">
    <property type="entry name" value="PKS_PP-bd"/>
</dbReference>
<dbReference type="GO" id="GO:0031169">
    <property type="term" value="P:ferrichrome biosynthetic process"/>
    <property type="evidence" value="ECO:0007669"/>
    <property type="project" value="UniProtKB-ARBA"/>
</dbReference>
<gene>
    <name evidence="7" type="ORF">BDZ85DRAFT_293247</name>
</gene>
<dbReference type="Gene3D" id="3.30.300.30">
    <property type="match status" value="3"/>
</dbReference>
<dbReference type="InterPro" id="IPR036736">
    <property type="entry name" value="ACP-like_sf"/>
</dbReference>
<dbReference type="SUPFAM" id="SSF56801">
    <property type="entry name" value="Acetyl-CoA synthetase-like"/>
    <property type="match status" value="3"/>
</dbReference>
<feature type="domain" description="Carrier" evidence="6">
    <location>
        <begin position="4334"/>
        <end position="4410"/>
    </location>
</feature>
<dbReference type="NCBIfam" id="TIGR01733">
    <property type="entry name" value="AA-adenyl-dom"/>
    <property type="match status" value="2"/>
</dbReference>
<protein>
    <submittedName>
        <fullName evidence="7">Peptide synthetase</fullName>
    </submittedName>
</protein>
<dbReference type="Gene3D" id="3.30.559.10">
    <property type="entry name" value="Chloramphenicol acetyltransferase-like domain"/>
    <property type="match status" value="6"/>
</dbReference>
<dbReference type="Proteomes" id="UP000799538">
    <property type="component" value="Unassembled WGS sequence"/>
</dbReference>
<keyword evidence="4" id="KW-0436">Ligase</keyword>
<keyword evidence="2" id="KW-0596">Phosphopantetheine</keyword>
<dbReference type="Gene3D" id="3.30.559.30">
    <property type="entry name" value="Nonribosomal peptide synthetase, condensation domain"/>
    <property type="match status" value="6"/>
</dbReference>
<evidence type="ECO:0000256" key="2">
    <source>
        <dbReference type="ARBA" id="ARBA00022450"/>
    </source>
</evidence>
<dbReference type="FunFam" id="3.40.50.980:FF:000001">
    <property type="entry name" value="Non-ribosomal peptide synthetase"/>
    <property type="match status" value="1"/>
</dbReference>
<comment type="pathway">
    <text evidence="1">Siderophore biosynthesis.</text>
</comment>
<dbReference type="PANTHER" id="PTHR45527">
    <property type="entry name" value="NONRIBOSOMAL PEPTIDE SYNTHETASE"/>
    <property type="match status" value="1"/>
</dbReference>
<evidence type="ECO:0000259" key="6">
    <source>
        <dbReference type="PROSITE" id="PS50075"/>
    </source>
</evidence>
<feature type="domain" description="Carrier" evidence="6">
    <location>
        <begin position="2172"/>
        <end position="2248"/>
    </location>
</feature>
<dbReference type="InterPro" id="IPR001242">
    <property type="entry name" value="Condensation_dom"/>
</dbReference>
<dbReference type="CDD" id="cd05918">
    <property type="entry name" value="A_NRPS_SidN3_like"/>
    <property type="match status" value="2"/>
</dbReference>
<dbReference type="InterPro" id="IPR045851">
    <property type="entry name" value="AMP-bd_C_sf"/>
</dbReference>
<keyword evidence="3" id="KW-0597">Phosphoprotein</keyword>
<dbReference type="GO" id="GO:0010106">
    <property type="term" value="P:cellular response to iron ion starvation"/>
    <property type="evidence" value="ECO:0007669"/>
    <property type="project" value="UniProtKB-ARBA"/>
</dbReference>
<evidence type="ECO:0000256" key="3">
    <source>
        <dbReference type="ARBA" id="ARBA00022553"/>
    </source>
</evidence>
<reference evidence="8" key="1">
    <citation type="journal article" date="2020" name="Stud. Mycol.">
        <title>101 Dothideomycetes genomes: A test case for predicting lifestyles and emergence of pathogens.</title>
        <authorList>
            <person name="Haridas S."/>
            <person name="Albert R."/>
            <person name="Binder M."/>
            <person name="Bloem J."/>
            <person name="LaButti K."/>
            <person name="Salamov A."/>
            <person name="Andreopoulos B."/>
            <person name="Baker S."/>
            <person name="Barry K."/>
            <person name="Bills G."/>
            <person name="Bluhm B."/>
            <person name="Cannon C."/>
            <person name="Castanera R."/>
            <person name="Culley D."/>
            <person name="Daum C."/>
            <person name="Ezra D."/>
            <person name="Gonzalez J."/>
            <person name="Henrissat B."/>
            <person name="Kuo A."/>
            <person name="Liang C."/>
            <person name="Lipzen A."/>
            <person name="Lutzoni F."/>
            <person name="Magnuson J."/>
            <person name="Mondo S."/>
            <person name="Nolan M."/>
            <person name="Ohm R."/>
            <person name="Pangilinan J."/>
            <person name="Park H.-J."/>
            <person name="Ramirez L."/>
            <person name="Alfaro M."/>
            <person name="Sun H."/>
            <person name="Tritt A."/>
            <person name="Yoshinaga Y."/>
            <person name="Zwiers L.-H."/>
            <person name="Turgeon B."/>
            <person name="Goodwin S."/>
            <person name="Spatafora J."/>
            <person name="Crous P."/>
            <person name="Grigoriev I."/>
        </authorList>
    </citation>
    <scope>NUCLEOTIDE SEQUENCE [LARGE SCALE GENOMIC DNA]</scope>
    <source>
        <strain evidence="8">CECT 20119</strain>
    </source>
</reference>
<feature type="domain" description="Carrier" evidence="6">
    <location>
        <begin position="3781"/>
        <end position="3857"/>
    </location>
</feature>
<dbReference type="GO" id="GO:0005737">
    <property type="term" value="C:cytoplasm"/>
    <property type="evidence" value="ECO:0007669"/>
    <property type="project" value="TreeGrafter"/>
</dbReference>
<evidence type="ECO:0000256" key="4">
    <source>
        <dbReference type="ARBA" id="ARBA00022598"/>
    </source>
</evidence>
<dbReference type="Pfam" id="PF00550">
    <property type="entry name" value="PP-binding"/>
    <property type="match status" value="6"/>
</dbReference>
<dbReference type="PROSITE" id="PS00455">
    <property type="entry name" value="AMP_BINDING"/>
    <property type="match status" value="2"/>
</dbReference>
<dbReference type="InterPro" id="IPR042099">
    <property type="entry name" value="ANL_N_sf"/>
</dbReference>
<dbReference type="InterPro" id="IPR020845">
    <property type="entry name" value="AMP-binding_CS"/>
</dbReference>
<dbReference type="GO" id="GO:0016874">
    <property type="term" value="F:ligase activity"/>
    <property type="evidence" value="ECO:0007669"/>
    <property type="project" value="UniProtKB-KW"/>
</dbReference>
<dbReference type="GO" id="GO:0031177">
    <property type="term" value="F:phosphopantetheine binding"/>
    <property type="evidence" value="ECO:0007669"/>
    <property type="project" value="InterPro"/>
</dbReference>
<dbReference type="Gene3D" id="3.40.50.12780">
    <property type="entry name" value="N-terminal domain of ligase-like"/>
    <property type="match status" value="3"/>
</dbReference>
<dbReference type="Gene3D" id="1.10.1200.10">
    <property type="entry name" value="ACP-like"/>
    <property type="match status" value="6"/>
</dbReference>
<dbReference type="SUPFAM" id="SSF52777">
    <property type="entry name" value="CoA-dependent acyltransferases"/>
    <property type="match status" value="12"/>
</dbReference>
<dbReference type="PROSITE" id="PS50075">
    <property type="entry name" value="CARRIER"/>
    <property type="match status" value="5"/>
</dbReference>
<dbReference type="Pfam" id="PF00501">
    <property type="entry name" value="AMP-binding"/>
    <property type="match status" value="3"/>
</dbReference>
<dbReference type="CDD" id="cd19542">
    <property type="entry name" value="CT_NRPS-like"/>
    <property type="match status" value="1"/>
</dbReference>
<dbReference type="FunFam" id="3.30.300.30:FF:000033">
    <property type="entry name" value="Nonribosomal siderophore peptide synthase SidC"/>
    <property type="match status" value="1"/>
</dbReference>
<feature type="domain" description="Carrier" evidence="6">
    <location>
        <begin position="1623"/>
        <end position="1697"/>
    </location>
</feature>
<evidence type="ECO:0000256" key="1">
    <source>
        <dbReference type="ARBA" id="ARBA00004924"/>
    </source>
</evidence>
<dbReference type="GO" id="GO:0043041">
    <property type="term" value="P:amino acid activation for nonribosomal peptide biosynthetic process"/>
    <property type="evidence" value="ECO:0007669"/>
    <property type="project" value="TreeGrafter"/>
</dbReference>
<dbReference type="SMART" id="SM01294">
    <property type="entry name" value="PKS_PP_betabranch"/>
    <property type="match status" value="1"/>
</dbReference>
<dbReference type="Pfam" id="PF00668">
    <property type="entry name" value="Condensation"/>
    <property type="match status" value="6"/>
</dbReference>
<dbReference type="SMART" id="SM00823">
    <property type="entry name" value="PKS_PP"/>
    <property type="match status" value="5"/>
</dbReference>
<dbReference type="FunFam" id="3.30.300.30:FF:000015">
    <property type="entry name" value="Nonribosomal peptide synthase SidD"/>
    <property type="match status" value="1"/>
</dbReference>
<dbReference type="InterPro" id="IPR006162">
    <property type="entry name" value="Ppantetheine_attach_site"/>
</dbReference>
<organism evidence="7 8">
    <name type="scientific">Elsinoe ampelina</name>
    <dbReference type="NCBI Taxonomy" id="302913"/>
    <lineage>
        <taxon>Eukaryota</taxon>
        <taxon>Fungi</taxon>
        <taxon>Dikarya</taxon>
        <taxon>Ascomycota</taxon>
        <taxon>Pezizomycotina</taxon>
        <taxon>Dothideomycetes</taxon>
        <taxon>Dothideomycetidae</taxon>
        <taxon>Myriangiales</taxon>
        <taxon>Elsinoaceae</taxon>
        <taxon>Elsinoe</taxon>
    </lineage>
</organism>
<dbReference type="InterPro" id="IPR010071">
    <property type="entry name" value="AA_adenyl_dom"/>
</dbReference>
<dbReference type="PROSITE" id="PS00012">
    <property type="entry name" value="PHOSPHOPANTETHEINE"/>
    <property type="match status" value="5"/>
</dbReference>
<evidence type="ECO:0000256" key="5">
    <source>
        <dbReference type="ARBA" id="ARBA00029454"/>
    </source>
</evidence>
<dbReference type="InterPro" id="IPR023213">
    <property type="entry name" value="CAT-like_dom_sf"/>
</dbReference>
<dbReference type="NCBIfam" id="NF003417">
    <property type="entry name" value="PRK04813.1"/>
    <property type="match status" value="3"/>
</dbReference>
<accession>A0A6A6GKR0</accession>
<proteinExistence type="inferred from homology"/>
<dbReference type="FunFam" id="3.40.50.12780:FF:000024">
    <property type="entry name" value="Nonribosomal siderophore peptide synthase SidC"/>
    <property type="match status" value="2"/>
</dbReference>
<dbReference type="OrthoDB" id="416786at2759"/>
<keyword evidence="8" id="KW-1185">Reference proteome</keyword>
<name>A0A6A6GKR0_9PEZI</name>
<evidence type="ECO:0000313" key="7">
    <source>
        <dbReference type="EMBL" id="KAF2226238.1"/>
    </source>
</evidence>
<comment type="similarity">
    <text evidence="5">Belongs to the NRP synthetase family.</text>
</comment>
<dbReference type="SUPFAM" id="SSF47336">
    <property type="entry name" value="ACP-like"/>
    <property type="match status" value="5"/>
</dbReference>
<dbReference type="PANTHER" id="PTHR45527:SF1">
    <property type="entry name" value="FATTY ACID SYNTHASE"/>
    <property type="match status" value="1"/>
</dbReference>
<feature type="domain" description="Carrier" evidence="6">
    <location>
        <begin position="3241"/>
        <end position="3318"/>
    </location>
</feature>
<dbReference type="EMBL" id="ML992502">
    <property type="protein sequence ID" value="KAF2226238.1"/>
    <property type="molecule type" value="Genomic_DNA"/>
</dbReference>
<sequence>MASDGHPSDTELSILNPHPTFLEGPSLLHHLIADEETDATALECHDSAGLVASFTYRKLHERTADLAKILSRHRKNTQTASITPLLIPQSAALYISQIAILKSGSAFCPLNLDVPEERLKFILNDVSATVVLTTPEFKSKFDCVPELSILILDHQGNIVESGINGSTKTSPTVFSSANGSTADLPPVSTTDPAYIMYTSGSTGTPKAVCLSHKAVTQSLLAHDRFIPQFSRFLQFANPTFDVSVFEIYFPLFRGRTIVSCDRTFLLSDLSNVITKLDVDGAELTPSVVASLVRSRKSVPKLRTLLTIGEMLNPQTVREFAGETDDDSLLWGMYGPTEAAIHCTLQPSFKQSDTVNTIGIPLDTVSCLVIKPTEDVSGPDDVQILPQGEVGELAVGGHQLADGYLNREEQTKAVFIRHPTYGPLYRTGDKAKLTTNGLLECLGRISKGQVKLRGQRIELGEIEHAASRLEGVHAASASVIDGQLVLFCVADSTKIKVSHVEASCRKWLPRFMVPNDIVIMKDFPYLPSGKTDSKKLDADYRARNSDTAEEHQPSLPDNRKLIELLRNTVNKAIKPASNLASAGLDSLKAIRLATELRKHGYPQLSAVDLLMCNHVSDLEVLISKYQSQVRDTMDVKTINFEALREELRSSLGGSPQMAGMGESIEDVFPCTPLQDAMLSETAKHAEAYCNSATFTLPSEVTFDALVNAIHAVSHHHPSLRSGFVECSHDTSAYMQVVWSKLDDRQFTERMEVDSVYSLSDPASLLRPLRFQFAEAQHILRMYLHHALYDQWSLDIFVDDLHRALHGNTIPDRPSFASVSHRSLEDRSSRTKQNALNAFWKSYMTNATITRLPNLSGKSANGRHLSTVQRTSSVKVTQLERLAKRYKVGTSVTFQAAYGYLLSLYAGNSDITYGTVFSGRIAAIEGVQDLFGPLLSTLPTRLSSAGVRRFKDLAKAVQLSNREIMANLDLPLVGIRKAADIDSTASLFDSIFVWQGSPREALNQTDVRLIGTTDYVEFNLTLDVEPVGDVLQVKATYREDILPPAQTQLFLAQLDLILSQLVEFPECRLDELFVDVRPHQCLSIHNPAPIQLDCTGGLCSLIDQSIKRNTNKPALCFAKDISQDGSQFETLSYGELSRRANQLSHFMLSEDLQPGGLVCIIMEKSVNLYISILAAIKAGCGYLPVVPSTPKHRIEKILEDAPIDLILCDRRTADETGLHRSNDAFIFEDIPISGNSSYRPRTMADPKHVAYAVYTSGTTGTPKGVLVTHENICSNIKVLAEIYPHSTDSRLLQACNQAFDVSVFEIFFTWAQGMCLCSASNDVLFRDLENSIRCLGITHLSLTPTVAALIRSDKVPNVECLITAGEPLTASIHGRWASRGLYQGYGPSETTNICSVNKAMSADDSINNIGVSFSNTSTFVLPTNGDFAPLPRGALGELCFGGQQVFMGYQNMPDLTASKIINHPRYGRIYRSGDLGRLNHDGTILIEGRTDTQRKIRGQRIELGEIERNLLQCDGVQDATALVAGGQGSETLVVFWIPTQSSKEKYSVLNVDRDILSNISGIKRHLENNLPSYMIPSFIIPVSAFPMTGQSKIDNACLLEDFADLADDYLEELADEDGSDDGEWSETDHSVRQILVDVLGAQENAIHRNTSLFGLGLDSITAIRLSSQLKSKFDVQMDVSAVLKHPRLALLSERLDSRSREQQHTDGHVSLLAIFLRDDQAKVIRDQCATKGLDVDRILPCTPLQEAMISASVAQGSGAYLNRTILKVTTSTDQLENSWSQVVQRHDIFRTLFVSTEHSQFPFVQVVLDQAPLHWESTSGTASPQELLHGFESVVPAVVDSFDAPYKLTLYNASEEVYLIVDIHHALYDANAMANLLEEVERSQRSEDLPSPISFDGFLEQMLHGDKAEADAFFEDMLLNFKPRPFPGVSTTDRIFAAHHHAVTLPSGQLQHFQKKHSVSLLSIIQASWSQTLSVMQNSGDLCFGNVVSGRTVPVEGIDRIVAPCFNTLPVRTKLKDHKDNLALVQHLHQLNIDALSYQLTPLRRIQQRLQAGSRLFDSLVLLQQPQQKLDPAIWSFAGEKGDMDFPCTLEVIPQGDDLSISLHYQQSLFSETTVVQAICHLFSDLLLYTLKNPLSDFAYDTTIDRRELDNILQSPTLPRKNSDISTTSSHDDESWTEIEKSIRDTLLSLSNVELKNVTKSTTIYRLGLDSISAIQAANRLKKNGFQLSAADILEHPTPAELARFIEAHNGVASSLGSTIDLSEFERKHRSSVGTQNVGVQSIRPCTAVQSGMLTASLRSKGRDYLNHFAYDASFAGTAEKLREALVLVVKATEILRTGFAEVEDSGSSFAMVTYEPGALLLPVDAIHDSSASFDSTAQIHQEEILASLDKPAWRCKIIDTNGKITLLLSMHHALYDAASLVQILDDTRVILASEEPSPGPSIDVALSHILANSRHSEDQQRFWVETLQAATPFRFPNLHPVIPESTGTLDISYACSKPRSELETLCSTQGVSLQAVFEAAWARLLAAYTGEDQVTFGIVHSGRVSQETQEVCFPTINTLPLTCDTTSDASSMLQSLMVYNAGLQKHCYTPLSSIHSWLGLQNEALFDTIFAFQKPLSSQNADRQWHLTYERAAVDYAVSIEVEHLPSDCLRLRTTFDSAILPEVQAKVMLEQLEALAFDFLGESTGVPRPTHMSVVQAKDPIIKTEFSLLHQMIDYAVAENSCRMALEFVHSIDDDKVVSQQWTYEDLDSKANQVAQLLHKRGIKPGQVVGLCFDKCPEASFAFLGIVKAGCCILAIDATAPFARKEFIISDSGAAAVLCSSTVADELYSVRVAQVLDLAADLTDSIPDRRLDITGKVTPESLSYILYTSGTTGTPKGCEITQDNLVQCFLAFQKLFAGRWDDNSVWLQFASYHFDVAILEHFWTWSMGMKLLCAPRDLILEDIASFIDRFQVTHLDLTPSLGRLLDPASVPSLHRGVFITGGEAVKPEMLRAWGDYGCLFNFYGPTECTIGVTTFPGVPTNGKAANIGWAFDNVGTCVLKPGTISPVPRGGVGELCIFGKLVGKGYLNRPDLNADRFPYIDELGERIYRTGDLVRLMHDDSFEFLGRADSQVKLRGQRLEIDEIIAVMLECESVKDAVCVVARQEDKQKDQLVAFVTPSSERMQGHPTLFEDAEITTMIAQAKAACEDKLPVYMVPTHFVPIHFIPLSVNNKQDDKLLKQFYQSLSTAQLQELSLPGSEQRALNDTELVIVEALAATLATELENIKPDANLFALGLSSISAVQLARRLKSAGHGKASIATVMQSATVAKLARALSDGSGTESNSDILAAKQVMMACQQRYIGAAAKALGITVKEIERVAPCTPLQQGILFKSQSSHAGLYFNRFLFKVNETDFEKLKKSLQSLIDKTDILRTAFVETEDGHIQVVRKWANLDWHYDSESFSDILDERHQDWIAANDRGLTTPFAATLAGDRLQICIHHALYDGNSWGLLMQRFQQIHAGADNATGASFFEVLPHGPLKFDQGAKGLWQQHLSGAVFEEMQQLVGVSAHRDSIVTRRLERPQKLDNTRKELQVTPQALVQAAWLSTLSEYHAGPIGLIVSGRSLDIDAESAIGPLFNTIPFAWTIGDKESWASFCKRCHDFNVATLPHQHTPLRDISKWLGKSSMEPLFETLFVFQQPQIDDGSLSKIMQSIEDDHYVADYPLSFEAEQRPNGDLFVTLGAQGHYCDDEILNTMIAEFEANLTALINDHESAVPVSDTYRAKIKSGPVQKDIPDANGYHGPFEWTDDAKSIRMEMASLASLEDNEIDEHTAIFAIGLDSIDAVKLSARLKKHGILVPVSGLMRSQTIPKILMNIKKTEAKNDRTNIHQERGKRLTSLKKAVNQSVRDNSRIERVLAATPMQEALVSEMIKSDYNAYFNHDILEVQPDVDLERLEKAWKDVINANPILRTAFVALEDTAVESTFAQVIMANSEFNFGKRTLQADEKVDVLLPDITASVRTNKQLDPPFRLTLVSQKPKTFLVLSIAHALYDGYSLSLLHSDVAAAYKNAAPERPNYDSIVDFALDATESPSTTFWESLLSNITSSRIPTTETMVNETHRAEVASSLSASEVISFAKAQNVTPQALIQTAWALYLSTLTQSLDVVYGLVLAGRDTPEAEEVLFPTMNTVASRHIIHGTAKQILQEVQEQLLQVREYQATPLRKITQIAKKDKPFEGGLFDALFTYQKAPSTTNQGKKLYESVLGASDVEYPVAVEAEIVGDELVWRNAVKSAVKEQAGVEEMLEDVDNVLGSLMERINEEVLKFEGGNVSVVGQEAFKISNEADQTPQTTADHKVETSWSEVESKIRDIVAKVAKLPVHEIGKTTRLENLGIDSISSIKLASLLKKQDINLAVSKIIKAGTVEAMASLACEKPKSSGDEPSRINHVAKLVAKHGVSPESIGFAQSEVEAILPVTAGQAFMLGTWEKSGGKLLYPTFTYKLEGIAGDASIQKAWQAVVNRHSVLRTRFATIGKPDLPFVQAILKSRKVKLGEDTTQQPFANLSVSRQQANVELKLSVHHALYDAISLQMLMSELEDNLNSKVTSGPSTTLSLLVPDTCSPAAKSQQQAFWTKYLDDPSLASLSDKAHTGGRTQVFTPSALPITSDVQTRLRSTGLSLQSLFFAAYAKIYAETNNRNDDLVIGIYLANRTEQTERLAVPTVNLLPVRVRSPKATNVSIVAKQIQNDVKKISEDGINQTSLWEIEQWTGVKVDVFLNFVKLPAEDERETKEAQIRIVNVDVDDEHEFKERAVVIPAEEQGWTLPKELAGSGVEGAYPPSIDIEATARNNKLAIGVFGFEGVIKLEEARQVLDGIKKEMKGFFT</sequence>
<dbReference type="InterPro" id="IPR000873">
    <property type="entry name" value="AMP-dep_synth/lig_dom"/>
</dbReference>
<evidence type="ECO:0000313" key="8">
    <source>
        <dbReference type="Proteomes" id="UP000799538"/>
    </source>
</evidence>